<gene>
    <name evidence="2" type="ORF">DGAL_LOCUS14623</name>
</gene>
<feature type="compositionally biased region" description="Basic and acidic residues" evidence="1">
    <location>
        <begin position="110"/>
        <end position="121"/>
    </location>
</feature>
<protein>
    <submittedName>
        <fullName evidence="2">Uncharacterized protein</fullName>
    </submittedName>
</protein>
<evidence type="ECO:0000256" key="1">
    <source>
        <dbReference type="SAM" id="MobiDB-lite"/>
    </source>
</evidence>
<organism evidence="2 3">
    <name type="scientific">Daphnia galeata</name>
    <dbReference type="NCBI Taxonomy" id="27404"/>
    <lineage>
        <taxon>Eukaryota</taxon>
        <taxon>Metazoa</taxon>
        <taxon>Ecdysozoa</taxon>
        <taxon>Arthropoda</taxon>
        <taxon>Crustacea</taxon>
        <taxon>Branchiopoda</taxon>
        <taxon>Diplostraca</taxon>
        <taxon>Cladocera</taxon>
        <taxon>Anomopoda</taxon>
        <taxon>Daphniidae</taxon>
        <taxon>Daphnia</taxon>
    </lineage>
</organism>
<dbReference type="OrthoDB" id="6369405at2759"/>
<reference evidence="2" key="1">
    <citation type="submission" date="2021-11" db="EMBL/GenBank/DDBJ databases">
        <authorList>
            <person name="Schell T."/>
        </authorList>
    </citation>
    <scope>NUCLEOTIDE SEQUENCE</scope>
    <source>
        <strain evidence="2">M5</strain>
    </source>
</reference>
<name>A0A8J2RWQ6_9CRUS</name>
<evidence type="ECO:0000313" key="2">
    <source>
        <dbReference type="EMBL" id="CAH0111014.1"/>
    </source>
</evidence>
<dbReference type="AlphaFoldDB" id="A0A8J2RWQ6"/>
<evidence type="ECO:0000313" key="3">
    <source>
        <dbReference type="Proteomes" id="UP000789390"/>
    </source>
</evidence>
<dbReference type="Proteomes" id="UP000789390">
    <property type="component" value="Unassembled WGS sequence"/>
</dbReference>
<accession>A0A8J2RWQ6</accession>
<proteinExistence type="predicted"/>
<keyword evidence="3" id="KW-1185">Reference proteome</keyword>
<comment type="caution">
    <text evidence="2">The sequence shown here is derived from an EMBL/GenBank/DDBJ whole genome shotgun (WGS) entry which is preliminary data.</text>
</comment>
<dbReference type="EMBL" id="CAKKLH010000309">
    <property type="protein sequence ID" value="CAH0111014.1"/>
    <property type="molecule type" value="Genomic_DNA"/>
</dbReference>
<sequence length="159" mass="18428">MEKLNKNLFVSDKLKRLGLDTNESADFWNSALGYGPMESTYQHDYKKPIVIFPTVRVKPPTSTEFWNHSMSYGPMESTYQHDYKTLMPIDYKNPFDTSTGATKRAAPADPENHEKTYETSEKFQELLNGCQTDFEESRTFKQKVFFSPKELSQKKVSNT</sequence>
<feature type="region of interest" description="Disordered" evidence="1">
    <location>
        <begin position="97"/>
        <end position="121"/>
    </location>
</feature>